<reference evidence="2" key="2">
    <citation type="submission" date="2023-04" db="EMBL/GenBank/DDBJ databases">
        <authorList>
            <person name="Bruccoleri R.E."/>
            <person name="Oakeley E.J."/>
            <person name="Faust A.-M."/>
            <person name="Dessus-Babus S."/>
            <person name="Altorfer M."/>
            <person name="Burckhardt D."/>
            <person name="Oertli M."/>
            <person name="Naumann U."/>
            <person name="Petersen F."/>
            <person name="Wong J."/>
        </authorList>
    </citation>
    <scope>NUCLEOTIDE SEQUENCE</scope>
    <source>
        <strain evidence="2">GSM-AAB239-AS_SAM_17_03QT</strain>
        <tissue evidence="2">Leaf</tissue>
    </source>
</reference>
<name>A0AAX6ETK1_IRIPA</name>
<evidence type="ECO:0000313" key="2">
    <source>
        <dbReference type="EMBL" id="KAJ6807159.1"/>
    </source>
</evidence>
<dbReference type="EMBL" id="JANAVB010034160">
    <property type="protein sequence ID" value="KAJ6807159.1"/>
    <property type="molecule type" value="Genomic_DNA"/>
</dbReference>
<keyword evidence="1" id="KW-0812">Transmembrane</keyword>
<sequence>MEMPAWSDHFCLEKNFSIWIRCFVCYHRVLFWHYRRHKNR</sequence>
<dbReference type="EMBL" id="JANAVB010021149">
    <property type="protein sequence ID" value="KAJ6826147.1"/>
    <property type="molecule type" value="Genomic_DNA"/>
</dbReference>
<evidence type="ECO:0000313" key="4">
    <source>
        <dbReference type="Proteomes" id="UP001140949"/>
    </source>
</evidence>
<keyword evidence="1" id="KW-1133">Transmembrane helix</keyword>
<proteinExistence type="predicted"/>
<gene>
    <name evidence="2" type="ORF">M6B38_173225</name>
    <name evidence="3" type="ORF">M6B38_373740</name>
</gene>
<protein>
    <submittedName>
        <fullName evidence="2">Uncharacterized protein</fullName>
    </submittedName>
</protein>
<feature type="transmembrane region" description="Helical" evidence="1">
    <location>
        <begin position="16"/>
        <end position="34"/>
    </location>
</feature>
<evidence type="ECO:0000313" key="3">
    <source>
        <dbReference type="EMBL" id="KAJ6826147.1"/>
    </source>
</evidence>
<evidence type="ECO:0000256" key="1">
    <source>
        <dbReference type="SAM" id="Phobius"/>
    </source>
</evidence>
<keyword evidence="1" id="KW-0472">Membrane</keyword>
<reference evidence="2" key="1">
    <citation type="journal article" date="2023" name="GigaByte">
        <title>Genome assembly of the bearded iris, Iris pallida Lam.</title>
        <authorList>
            <person name="Bruccoleri R.E."/>
            <person name="Oakeley E.J."/>
            <person name="Faust A.M.E."/>
            <person name="Altorfer M."/>
            <person name="Dessus-Babus S."/>
            <person name="Burckhardt D."/>
            <person name="Oertli M."/>
            <person name="Naumann U."/>
            <person name="Petersen F."/>
            <person name="Wong J."/>
        </authorList>
    </citation>
    <scope>NUCLEOTIDE SEQUENCE</scope>
    <source>
        <strain evidence="2">GSM-AAB239-AS_SAM_17_03QT</strain>
    </source>
</reference>
<dbReference type="AlphaFoldDB" id="A0AAX6ETK1"/>
<dbReference type="Proteomes" id="UP001140949">
    <property type="component" value="Unassembled WGS sequence"/>
</dbReference>
<accession>A0AAX6ETK1</accession>
<keyword evidence="4" id="KW-1185">Reference proteome</keyword>
<comment type="caution">
    <text evidence="2">The sequence shown here is derived from an EMBL/GenBank/DDBJ whole genome shotgun (WGS) entry which is preliminary data.</text>
</comment>
<organism evidence="2 4">
    <name type="scientific">Iris pallida</name>
    <name type="common">Sweet iris</name>
    <dbReference type="NCBI Taxonomy" id="29817"/>
    <lineage>
        <taxon>Eukaryota</taxon>
        <taxon>Viridiplantae</taxon>
        <taxon>Streptophyta</taxon>
        <taxon>Embryophyta</taxon>
        <taxon>Tracheophyta</taxon>
        <taxon>Spermatophyta</taxon>
        <taxon>Magnoliopsida</taxon>
        <taxon>Liliopsida</taxon>
        <taxon>Asparagales</taxon>
        <taxon>Iridaceae</taxon>
        <taxon>Iridoideae</taxon>
        <taxon>Irideae</taxon>
        <taxon>Iris</taxon>
    </lineage>
</organism>